<keyword evidence="4 5" id="KW-0808">Transferase</keyword>
<dbReference type="NCBIfam" id="NF004685">
    <property type="entry name" value="PRK06029.1"/>
    <property type="match status" value="1"/>
</dbReference>
<name>A0ABW4KL00_9BACI</name>
<feature type="domain" description="Flavoprotein" evidence="6">
    <location>
        <begin position="2"/>
        <end position="169"/>
    </location>
</feature>
<dbReference type="HAMAP" id="MF_01984">
    <property type="entry name" value="ubiX_pad"/>
    <property type="match status" value="1"/>
</dbReference>
<evidence type="ECO:0000256" key="4">
    <source>
        <dbReference type="ARBA" id="ARBA00022679"/>
    </source>
</evidence>
<accession>A0ABW4KL00</accession>
<proteinExistence type="inferred from homology"/>
<evidence type="ECO:0000256" key="1">
    <source>
        <dbReference type="ARBA" id="ARBA00022602"/>
    </source>
</evidence>
<evidence type="ECO:0000313" key="8">
    <source>
        <dbReference type="Proteomes" id="UP001597301"/>
    </source>
</evidence>
<evidence type="ECO:0000256" key="2">
    <source>
        <dbReference type="ARBA" id="ARBA00022630"/>
    </source>
</evidence>
<feature type="binding site" evidence="5">
    <location>
        <position position="165"/>
    </location>
    <ligand>
        <name>dimethylallyl phosphate</name>
        <dbReference type="ChEBI" id="CHEBI:88052"/>
    </ligand>
</feature>
<dbReference type="Pfam" id="PF02441">
    <property type="entry name" value="Flavoprotein"/>
    <property type="match status" value="1"/>
</dbReference>
<keyword evidence="2 5" id="KW-0285">Flavoprotein</keyword>
<sequence length="191" mass="20916">MIVGITGGSGTIYGIRMLESLKSLGVETHLIMSKWGEKTLQVETSYSLNDVKLLADYHYFNDNLAAPISSGSYPIDGMVIVPCSMKSLAEIATGVTSDLITRSADVILKERKKLILVARESPLNLIHIRNMEAVTLAGGVICPPVPAFYNKPEAIDDLVDHTVGRILDLFGLHPQWVKRWGKSLKTAEKPV</sequence>
<dbReference type="InterPro" id="IPR004507">
    <property type="entry name" value="UbiX-like"/>
</dbReference>
<keyword evidence="3 5" id="KW-0288">FMN</keyword>
<gene>
    <name evidence="5" type="primary">ubiX</name>
    <name evidence="7" type="ORF">ACFSCZ_14120</name>
</gene>
<dbReference type="NCBIfam" id="TIGR00421">
    <property type="entry name" value="ubiX_pad"/>
    <property type="match status" value="1"/>
</dbReference>
<dbReference type="EMBL" id="JBHUEO010000047">
    <property type="protein sequence ID" value="MFD1707858.1"/>
    <property type="molecule type" value="Genomic_DNA"/>
</dbReference>
<feature type="binding site" evidence="5">
    <location>
        <begin position="7"/>
        <end position="9"/>
    </location>
    <ligand>
        <name>FMN</name>
        <dbReference type="ChEBI" id="CHEBI:58210"/>
    </ligand>
</feature>
<comment type="caution">
    <text evidence="7">The sequence shown here is derived from an EMBL/GenBank/DDBJ whole genome shotgun (WGS) entry which is preliminary data.</text>
</comment>
<comment type="caution">
    <text evidence="5">Lacks conserved residue(s) required for the propagation of feature annotation.</text>
</comment>
<evidence type="ECO:0000256" key="5">
    <source>
        <dbReference type="HAMAP-Rule" id="MF_01984"/>
    </source>
</evidence>
<keyword evidence="1 5" id="KW-0637">Prenyltransferase</keyword>
<keyword evidence="8" id="KW-1185">Reference proteome</keyword>
<comment type="catalytic activity">
    <reaction evidence="5">
        <text>dimethylallyl phosphate + FMNH2 = prenylated FMNH2 + phosphate</text>
        <dbReference type="Rhea" id="RHEA:37743"/>
        <dbReference type="ChEBI" id="CHEBI:43474"/>
        <dbReference type="ChEBI" id="CHEBI:57618"/>
        <dbReference type="ChEBI" id="CHEBI:87467"/>
        <dbReference type="ChEBI" id="CHEBI:88052"/>
        <dbReference type="EC" id="2.5.1.129"/>
    </reaction>
</comment>
<feature type="binding site" evidence="5">
    <location>
        <begin position="84"/>
        <end position="87"/>
    </location>
    <ligand>
        <name>FMN</name>
        <dbReference type="ChEBI" id="CHEBI:58210"/>
    </ligand>
</feature>
<comment type="function">
    <text evidence="5">Flavin prenyltransferase that catalyzes the synthesis of the prenylated FMN cofactor (prenyl-FMN) for 4-hydroxy-3-polyprenylbenzoic acid decarboxylase UbiD. The prenyltransferase is metal-independent and links a dimethylallyl moiety from dimethylallyl monophosphate (DMAP) to the flavin N5 and C6 atoms of FMN.</text>
</comment>
<dbReference type="Proteomes" id="UP001597301">
    <property type="component" value="Unassembled WGS sequence"/>
</dbReference>
<feature type="binding site" evidence="5">
    <location>
        <position position="33"/>
    </location>
    <ligand>
        <name>FMN</name>
        <dbReference type="ChEBI" id="CHEBI:58210"/>
    </ligand>
</feature>
<comment type="similarity">
    <text evidence="5">Belongs to the UbiX/PAD1 family.</text>
</comment>
<evidence type="ECO:0000256" key="3">
    <source>
        <dbReference type="ARBA" id="ARBA00022643"/>
    </source>
</evidence>
<dbReference type="InterPro" id="IPR003382">
    <property type="entry name" value="Flavoprotein"/>
</dbReference>
<protein>
    <recommendedName>
        <fullName evidence="5">Flavin prenyltransferase UbiX</fullName>
        <ecNumber evidence="5">2.5.1.129</ecNumber>
    </recommendedName>
</protein>
<dbReference type="Gene3D" id="3.40.50.1950">
    <property type="entry name" value="Flavin prenyltransferase-like"/>
    <property type="match status" value="1"/>
</dbReference>
<evidence type="ECO:0000259" key="6">
    <source>
        <dbReference type="Pfam" id="PF02441"/>
    </source>
</evidence>
<dbReference type="PANTHER" id="PTHR43374:SF1">
    <property type="entry name" value="FLAVIN PRENYLTRANSFERASE PAD1, MITOCHONDRIAL"/>
    <property type="match status" value="1"/>
</dbReference>
<organism evidence="7 8">
    <name type="scientific">Siminovitchia sediminis</name>
    <dbReference type="NCBI Taxonomy" id="1274353"/>
    <lineage>
        <taxon>Bacteria</taxon>
        <taxon>Bacillati</taxon>
        <taxon>Bacillota</taxon>
        <taxon>Bacilli</taxon>
        <taxon>Bacillales</taxon>
        <taxon>Bacillaceae</taxon>
        <taxon>Siminovitchia</taxon>
    </lineage>
</organism>
<feature type="binding site" evidence="5">
    <location>
        <position position="119"/>
    </location>
    <ligand>
        <name>FMN</name>
        <dbReference type="ChEBI" id="CHEBI:58210"/>
    </ligand>
</feature>
<feature type="binding site" evidence="5">
    <location>
        <position position="149"/>
    </location>
    <ligand>
        <name>dimethylallyl phosphate</name>
        <dbReference type="ChEBI" id="CHEBI:88052"/>
    </ligand>
</feature>
<dbReference type="RefSeq" id="WP_380774713.1">
    <property type="nucleotide sequence ID" value="NZ_JBHUEO010000047.1"/>
</dbReference>
<reference evidence="8" key="1">
    <citation type="journal article" date="2019" name="Int. J. Syst. Evol. Microbiol.">
        <title>The Global Catalogue of Microorganisms (GCM) 10K type strain sequencing project: providing services to taxonomists for standard genome sequencing and annotation.</title>
        <authorList>
            <consortium name="The Broad Institute Genomics Platform"/>
            <consortium name="The Broad Institute Genome Sequencing Center for Infectious Disease"/>
            <person name="Wu L."/>
            <person name="Ma J."/>
        </authorList>
    </citation>
    <scope>NUCLEOTIDE SEQUENCE [LARGE SCALE GENOMIC DNA]</scope>
    <source>
        <strain evidence="8">CGMCC 1.12295</strain>
    </source>
</reference>
<dbReference type="PANTHER" id="PTHR43374">
    <property type="entry name" value="FLAVIN PRENYLTRANSFERASE"/>
    <property type="match status" value="1"/>
</dbReference>
<dbReference type="SUPFAM" id="SSF52507">
    <property type="entry name" value="Homo-oligomeric flavin-containing Cys decarboxylases, HFCD"/>
    <property type="match status" value="1"/>
</dbReference>
<dbReference type="InterPro" id="IPR036551">
    <property type="entry name" value="Flavin_trans-like"/>
</dbReference>
<evidence type="ECO:0000313" key="7">
    <source>
        <dbReference type="EMBL" id="MFD1707858.1"/>
    </source>
</evidence>
<dbReference type="EC" id="2.5.1.129" evidence="5"/>